<evidence type="ECO:0000313" key="3">
    <source>
        <dbReference type="EMBL" id="MBA2880960.1"/>
    </source>
</evidence>
<dbReference type="PANTHER" id="PTHR30204">
    <property type="entry name" value="REDOX-CYCLING DRUG-SENSING TRANSCRIPTIONAL ACTIVATOR SOXR"/>
    <property type="match status" value="1"/>
</dbReference>
<dbReference type="AlphaFoldDB" id="A0A7W0C8C6"/>
<feature type="domain" description="HTH merR-type" evidence="2">
    <location>
        <begin position="1"/>
        <end position="70"/>
    </location>
</feature>
<evidence type="ECO:0000259" key="2">
    <source>
        <dbReference type="PROSITE" id="PS50937"/>
    </source>
</evidence>
<dbReference type="GO" id="GO:0003700">
    <property type="term" value="F:DNA-binding transcription factor activity"/>
    <property type="evidence" value="ECO:0007669"/>
    <property type="project" value="InterPro"/>
</dbReference>
<dbReference type="Proteomes" id="UP000525298">
    <property type="component" value="Unassembled WGS sequence"/>
</dbReference>
<gene>
    <name evidence="3" type="ORF">HNR65_001286</name>
</gene>
<dbReference type="SUPFAM" id="SSF46955">
    <property type="entry name" value="Putative DNA-binding domain"/>
    <property type="match status" value="1"/>
</dbReference>
<evidence type="ECO:0000256" key="1">
    <source>
        <dbReference type="ARBA" id="ARBA00023125"/>
    </source>
</evidence>
<dbReference type="InterPro" id="IPR009061">
    <property type="entry name" value="DNA-bd_dom_put_sf"/>
</dbReference>
<dbReference type="GO" id="GO:0003677">
    <property type="term" value="F:DNA binding"/>
    <property type="evidence" value="ECO:0007669"/>
    <property type="project" value="UniProtKB-KW"/>
</dbReference>
<dbReference type="RefSeq" id="WP_181550632.1">
    <property type="nucleotide sequence ID" value="NZ_JACDUS010000003.1"/>
</dbReference>
<reference evidence="3 4" key="1">
    <citation type="submission" date="2020-07" db="EMBL/GenBank/DDBJ databases">
        <title>Genomic Encyclopedia of Type Strains, Phase IV (KMG-IV): sequencing the most valuable type-strain genomes for metagenomic binning, comparative biology and taxonomic classification.</title>
        <authorList>
            <person name="Goeker M."/>
        </authorList>
    </citation>
    <scope>NUCLEOTIDE SEQUENCE [LARGE SCALE GENOMIC DNA]</scope>
    <source>
        <strain evidence="3 4">DSM 17721</strain>
    </source>
</reference>
<protein>
    <submittedName>
        <fullName evidence="3">DNA-binding transcriptional MerR regulator</fullName>
    </submittedName>
</protein>
<dbReference type="PANTHER" id="PTHR30204:SF98">
    <property type="entry name" value="HTH-TYPE TRANSCRIPTIONAL REGULATOR ADHR"/>
    <property type="match status" value="1"/>
</dbReference>
<sequence length="242" mass="28279">MKISELVKKTGVSKETIHYYIREGVLPRPEKTGTNQADYGADFVEQVRLIKALRENYFLPIPVIKKLMKKHNKQSPADRSAFMFLSEYIRPLDQLLSGGVTGRAAFIEATGISEKWLDKMEQWGIITSENRSGKPYYSQDDVIIGRLLVDMDGIGIGPRDGFDPAELRNFTDLFRDLVARNVQRFMDLGWEQMARGELRKKSSQSTEIMSLFFYHIYRKMVKEQYRRYFQEIGERRKDEENE</sequence>
<keyword evidence="1 3" id="KW-0238">DNA-binding</keyword>
<dbReference type="EMBL" id="JACDUS010000003">
    <property type="protein sequence ID" value="MBA2880960.1"/>
    <property type="molecule type" value="Genomic_DNA"/>
</dbReference>
<evidence type="ECO:0000313" key="4">
    <source>
        <dbReference type="Proteomes" id="UP000525298"/>
    </source>
</evidence>
<proteinExistence type="predicted"/>
<dbReference type="PROSITE" id="PS50937">
    <property type="entry name" value="HTH_MERR_2"/>
    <property type="match status" value="1"/>
</dbReference>
<dbReference type="Pfam" id="PF13411">
    <property type="entry name" value="MerR_1"/>
    <property type="match status" value="1"/>
</dbReference>
<dbReference type="InterPro" id="IPR000551">
    <property type="entry name" value="MerR-type_HTH_dom"/>
</dbReference>
<accession>A0A7W0C8C6</accession>
<dbReference type="Gene3D" id="1.10.1660.10">
    <property type="match status" value="1"/>
</dbReference>
<comment type="caution">
    <text evidence="3">The sequence shown here is derived from an EMBL/GenBank/DDBJ whole genome shotgun (WGS) entry which is preliminary data.</text>
</comment>
<dbReference type="InterPro" id="IPR047057">
    <property type="entry name" value="MerR_fam"/>
</dbReference>
<organism evidence="3 4">
    <name type="scientific">Desulfosalsimonas propionicica</name>
    <dbReference type="NCBI Taxonomy" id="332175"/>
    <lineage>
        <taxon>Bacteria</taxon>
        <taxon>Pseudomonadati</taxon>
        <taxon>Thermodesulfobacteriota</taxon>
        <taxon>Desulfobacteria</taxon>
        <taxon>Desulfobacterales</taxon>
        <taxon>Desulfosalsimonadaceae</taxon>
        <taxon>Desulfosalsimonas</taxon>
    </lineage>
</organism>
<dbReference type="SMART" id="SM00422">
    <property type="entry name" value="HTH_MERR"/>
    <property type="match status" value="1"/>
</dbReference>
<keyword evidence="4" id="KW-1185">Reference proteome</keyword>
<name>A0A7W0C8C6_9BACT</name>